<dbReference type="InterPro" id="IPR000719">
    <property type="entry name" value="Prot_kinase_dom"/>
</dbReference>
<feature type="compositionally biased region" description="Polar residues" evidence="7">
    <location>
        <begin position="479"/>
        <end position="493"/>
    </location>
</feature>
<gene>
    <name evidence="9" type="primary">TBLA0C02940</name>
    <name evidence="9" type="ORF">TBLA_0C02940</name>
</gene>
<feature type="compositionally biased region" description="Basic and acidic residues" evidence="7">
    <location>
        <begin position="824"/>
        <end position="861"/>
    </location>
</feature>
<feature type="region of interest" description="Disordered" evidence="7">
    <location>
        <begin position="1212"/>
        <end position="1238"/>
    </location>
</feature>
<feature type="region of interest" description="Disordered" evidence="7">
    <location>
        <begin position="479"/>
        <end position="498"/>
    </location>
</feature>
<keyword evidence="2" id="KW-0808">Transferase</keyword>
<dbReference type="Proteomes" id="UP000002866">
    <property type="component" value="Chromosome 3"/>
</dbReference>
<dbReference type="GO" id="GO:0004709">
    <property type="term" value="F:MAP kinase kinase kinase activity"/>
    <property type="evidence" value="ECO:0007669"/>
    <property type="project" value="EnsemblFungi"/>
</dbReference>
<feature type="compositionally biased region" description="Polar residues" evidence="7">
    <location>
        <begin position="407"/>
        <end position="434"/>
    </location>
</feature>
<feature type="region of interest" description="Disordered" evidence="7">
    <location>
        <begin position="70"/>
        <end position="131"/>
    </location>
</feature>
<dbReference type="FunCoup" id="I2H146">
    <property type="interactions" value="497"/>
</dbReference>
<dbReference type="GO" id="GO:0000196">
    <property type="term" value="P:cell integrity MAPK cascade"/>
    <property type="evidence" value="ECO:0007669"/>
    <property type="project" value="EnsemblFungi"/>
</dbReference>
<feature type="compositionally biased region" description="Polar residues" evidence="7">
    <location>
        <begin position="22"/>
        <end position="42"/>
    </location>
</feature>
<comment type="similarity">
    <text evidence="1">Belongs to the protein kinase superfamily. STE Ser/Thr protein kinase family. MAP kinase kinase kinase subfamily.</text>
</comment>
<feature type="compositionally biased region" description="Low complexity" evidence="7">
    <location>
        <begin position="330"/>
        <end position="347"/>
    </location>
</feature>
<dbReference type="Gene3D" id="1.10.510.10">
    <property type="entry name" value="Transferase(Phosphotransferase) domain 1"/>
    <property type="match status" value="1"/>
</dbReference>
<organism evidence="9 10">
    <name type="scientific">Henningerozyma blattae (strain ATCC 34711 / CBS 6284 / DSM 70876 / NBRC 10599 / NRRL Y-10934 / UCD 77-7)</name>
    <name type="common">Yeast</name>
    <name type="synonym">Tetrapisispora blattae</name>
    <dbReference type="NCBI Taxonomy" id="1071380"/>
    <lineage>
        <taxon>Eukaryota</taxon>
        <taxon>Fungi</taxon>
        <taxon>Dikarya</taxon>
        <taxon>Ascomycota</taxon>
        <taxon>Saccharomycotina</taxon>
        <taxon>Saccharomycetes</taxon>
        <taxon>Saccharomycetales</taxon>
        <taxon>Saccharomycetaceae</taxon>
        <taxon>Henningerozyma</taxon>
    </lineage>
</organism>
<feature type="region of interest" description="Disordered" evidence="7">
    <location>
        <begin position="1072"/>
        <end position="1109"/>
    </location>
</feature>
<keyword evidence="3 6" id="KW-0547">Nucleotide-binding</keyword>
<feature type="region of interest" description="Disordered" evidence="7">
    <location>
        <begin position="824"/>
        <end position="887"/>
    </location>
</feature>
<dbReference type="HOGENOM" id="CLU_002516_0_0_1"/>
<dbReference type="PROSITE" id="PS00108">
    <property type="entry name" value="PROTEIN_KINASE_ST"/>
    <property type="match status" value="1"/>
</dbReference>
<dbReference type="InterPro" id="IPR017441">
    <property type="entry name" value="Protein_kinase_ATP_BS"/>
</dbReference>
<dbReference type="GeneID" id="14495078"/>
<dbReference type="Pfam" id="PF00069">
    <property type="entry name" value="Pkinase"/>
    <property type="match status" value="1"/>
</dbReference>
<keyword evidence="4" id="KW-0418">Kinase</keyword>
<protein>
    <recommendedName>
        <fullName evidence="8">Protein kinase domain-containing protein</fullName>
    </recommendedName>
</protein>
<dbReference type="EMBL" id="HE806318">
    <property type="protein sequence ID" value="CCH60098.1"/>
    <property type="molecule type" value="Genomic_DNA"/>
</dbReference>
<feature type="compositionally biased region" description="Polar residues" evidence="7">
    <location>
        <begin position="731"/>
        <end position="760"/>
    </location>
</feature>
<evidence type="ECO:0000256" key="5">
    <source>
        <dbReference type="ARBA" id="ARBA00022840"/>
    </source>
</evidence>
<dbReference type="STRING" id="1071380.I2H146"/>
<dbReference type="GO" id="GO:0060237">
    <property type="term" value="P:regulation of fungal-type cell wall organization"/>
    <property type="evidence" value="ECO:0007669"/>
    <property type="project" value="EnsemblFungi"/>
</dbReference>
<evidence type="ECO:0000256" key="2">
    <source>
        <dbReference type="ARBA" id="ARBA00022679"/>
    </source>
</evidence>
<keyword evidence="5 6" id="KW-0067">ATP-binding</keyword>
<feature type="compositionally biased region" description="Polar residues" evidence="7">
    <location>
        <begin position="966"/>
        <end position="977"/>
    </location>
</feature>
<dbReference type="SUPFAM" id="SSF56112">
    <property type="entry name" value="Protein kinase-like (PK-like)"/>
    <property type="match status" value="1"/>
</dbReference>
<feature type="compositionally biased region" description="Basic residues" evidence="7">
    <location>
        <begin position="874"/>
        <end position="887"/>
    </location>
</feature>
<feature type="region of interest" description="Disordered" evidence="7">
    <location>
        <begin position="964"/>
        <end position="1021"/>
    </location>
</feature>
<feature type="region of interest" description="Disordered" evidence="7">
    <location>
        <begin position="1252"/>
        <end position="1274"/>
    </location>
</feature>
<feature type="region of interest" description="Disordered" evidence="7">
    <location>
        <begin position="330"/>
        <end position="436"/>
    </location>
</feature>
<dbReference type="SMART" id="SM00220">
    <property type="entry name" value="S_TKc"/>
    <property type="match status" value="1"/>
</dbReference>
<dbReference type="InterPro" id="IPR008271">
    <property type="entry name" value="Ser/Thr_kinase_AS"/>
</dbReference>
<accession>I2H146</accession>
<dbReference type="OrthoDB" id="266718at2759"/>
<name>I2H146_HENB6</name>
<dbReference type="KEGG" id="tbl:TBLA_0C02940"/>
<dbReference type="FunFam" id="3.30.200.20:FF:000387">
    <property type="entry name" value="Serine/threonine-protein kinase STE11"/>
    <property type="match status" value="1"/>
</dbReference>
<feature type="compositionally biased region" description="Polar residues" evidence="7">
    <location>
        <begin position="1224"/>
        <end position="1236"/>
    </location>
</feature>
<dbReference type="GO" id="GO:0010447">
    <property type="term" value="P:response to acidic pH"/>
    <property type="evidence" value="ECO:0007669"/>
    <property type="project" value="EnsemblFungi"/>
</dbReference>
<feature type="compositionally biased region" description="Low complexity" evidence="7">
    <location>
        <begin position="1002"/>
        <end position="1013"/>
    </location>
</feature>
<dbReference type="PROSITE" id="PS00107">
    <property type="entry name" value="PROTEIN_KINASE_ATP"/>
    <property type="match status" value="1"/>
</dbReference>
<proteinExistence type="inferred from homology"/>
<dbReference type="RefSeq" id="XP_004179617.1">
    <property type="nucleotide sequence ID" value="XM_004179569.1"/>
</dbReference>
<dbReference type="OMA" id="PWSNFEV"/>
<feature type="region of interest" description="Disordered" evidence="7">
    <location>
        <begin position="731"/>
        <end position="786"/>
    </location>
</feature>
<dbReference type="GO" id="GO:0005524">
    <property type="term" value="F:ATP binding"/>
    <property type="evidence" value="ECO:0007669"/>
    <property type="project" value="UniProtKB-UniRule"/>
</dbReference>
<evidence type="ECO:0000256" key="1">
    <source>
        <dbReference type="ARBA" id="ARBA00006529"/>
    </source>
</evidence>
<dbReference type="InterPro" id="IPR011009">
    <property type="entry name" value="Kinase-like_dom_sf"/>
</dbReference>
<evidence type="ECO:0000256" key="3">
    <source>
        <dbReference type="ARBA" id="ARBA00022741"/>
    </source>
</evidence>
<feature type="compositionally biased region" description="Basic and acidic residues" evidence="7">
    <location>
        <begin position="763"/>
        <end position="772"/>
    </location>
</feature>
<dbReference type="InterPro" id="IPR050538">
    <property type="entry name" value="MAP_kinase_kinase_kinase"/>
</dbReference>
<dbReference type="GO" id="GO:0000425">
    <property type="term" value="P:pexophagy"/>
    <property type="evidence" value="ECO:0007669"/>
    <property type="project" value="EnsemblFungi"/>
</dbReference>
<feature type="compositionally biased region" description="Low complexity" evidence="7">
    <location>
        <begin position="363"/>
        <end position="394"/>
    </location>
</feature>
<evidence type="ECO:0000313" key="9">
    <source>
        <dbReference type="EMBL" id="CCH60098.1"/>
    </source>
</evidence>
<feature type="compositionally biased region" description="Basic and acidic residues" evidence="7">
    <location>
        <begin position="1090"/>
        <end position="1103"/>
    </location>
</feature>
<reference evidence="9 10" key="1">
    <citation type="journal article" date="2011" name="Proc. Natl. Acad. Sci. U.S.A.">
        <title>Evolutionary erosion of yeast sex chromosomes by mating-type switching accidents.</title>
        <authorList>
            <person name="Gordon J.L."/>
            <person name="Armisen D."/>
            <person name="Proux-Wera E."/>
            <person name="Oheigeartaigh S.S."/>
            <person name="Byrne K.P."/>
            <person name="Wolfe K.H."/>
        </authorList>
    </citation>
    <scope>NUCLEOTIDE SEQUENCE [LARGE SCALE GENOMIC DNA]</scope>
    <source>
        <strain evidence="10">ATCC 34711 / CBS 6284 / DSM 70876 / NBRC 10599 / NRRL Y-10934 / UCD 77-7</strain>
    </source>
</reference>
<dbReference type="eggNOG" id="KOG0198">
    <property type="taxonomic scope" value="Eukaryota"/>
</dbReference>
<feature type="domain" description="Protein kinase" evidence="8">
    <location>
        <begin position="1338"/>
        <end position="1603"/>
    </location>
</feature>
<feature type="compositionally biased region" description="Polar residues" evidence="7">
    <location>
        <begin position="70"/>
        <end position="92"/>
    </location>
</feature>
<dbReference type="InParanoid" id="I2H146"/>
<feature type="compositionally biased region" description="Low complexity" evidence="7">
    <location>
        <begin position="93"/>
        <end position="105"/>
    </location>
</feature>
<dbReference type="FunFam" id="1.10.510.10:FF:000182">
    <property type="entry name" value="MAP kinase kinase kinase mkh1"/>
    <property type="match status" value="1"/>
</dbReference>
<dbReference type="PANTHER" id="PTHR48016">
    <property type="entry name" value="MAP KINASE KINASE KINASE SSK2-RELATED-RELATED"/>
    <property type="match status" value="1"/>
</dbReference>
<evidence type="ECO:0000313" key="10">
    <source>
        <dbReference type="Proteomes" id="UP000002866"/>
    </source>
</evidence>
<feature type="compositionally biased region" description="Polar residues" evidence="7">
    <location>
        <begin position="986"/>
        <end position="999"/>
    </location>
</feature>
<dbReference type="GO" id="GO:0030010">
    <property type="term" value="P:establishment of cell polarity"/>
    <property type="evidence" value="ECO:0007669"/>
    <property type="project" value="EnsemblFungi"/>
</dbReference>
<dbReference type="PANTHER" id="PTHR48016:SF48">
    <property type="entry name" value="SERINE_THREONINE-PROTEIN KINASE BCK1_SLK1_SSP31"/>
    <property type="match status" value="1"/>
</dbReference>
<feature type="compositionally biased region" description="Basic residues" evidence="7">
    <location>
        <begin position="114"/>
        <end position="124"/>
    </location>
</feature>
<dbReference type="GO" id="GO:0030968">
    <property type="term" value="P:endoplasmic reticulum unfolded protein response"/>
    <property type="evidence" value="ECO:0007669"/>
    <property type="project" value="EnsemblFungi"/>
</dbReference>
<evidence type="ECO:0000256" key="6">
    <source>
        <dbReference type="PROSITE-ProRule" id="PRU10141"/>
    </source>
</evidence>
<evidence type="ECO:0000256" key="4">
    <source>
        <dbReference type="ARBA" id="ARBA00022777"/>
    </source>
</evidence>
<sequence>MPFLRKITGGGGHSRSNSNNSIKSAHSPGTGSLKNNSTSHSKVPSIRHSAEHHRPFSYYSHQFHSSGSDYTLVSGKSSPTSVTRSPISERNILSSSPSNNSASLLLDRDPSQHTHSKKLSHSRHSSSSSLNQNVSKVSKLIVSWDTADPDQWTLNRVLLWLKFHEFPECWINFIRKRSIQKQTFISLLAYENFLVYEKYLPQSKSASYDKFQNLLKLTMAQNVTNNHHIRQKSADIKLNNFRSISDSTKGKPDQPPSISDLAAIRSVSESALPINHNQEFEHEERPVIRAHHKAKSTDALYRRSFISLKTTSPSTKSHSRTFSGMKLNIPLNLSNETSNNSSKSASPPLSPSHGVLSRKQHKSTSSESSLLNVLLGSNGPNGSNTTNTSSTTLPTDEEIQKYYNRLEASSNKNPPSLNQDSKSLKSQYLRQSPVIQEERSSLWEKFKRRSQIGTSYTYPARPNTTGSLQSLVTNSKENLTTTASNSHHNTDMSADSDREIIDDRILQTPGPVDHEKNKGHQNDIAKTPLEKISDYKGSNSLFTPNIPELPYISQAVENLNSTEPSSNLLTETALGIHNETKIYQNITSNISESSLPPPAIAPNLRENLHVLDSIYLPQYIEKKSVFILITSDNKCFQPFDVSTVSSIEDLLLDAEKFLGLENYKTEVYLTDFNCKLGKPLSPELLKTCTNNLFINTTGKLYFHVLDGPIETDKGNSVSSKLLPDASSRLSVTRNESIGSNNNSLTNSNDQASITTSSSDIYSFDDRGSENGRRYPRTPSHYYDIPSTTSTGEEVNYWNAKEVAIKNNFANSDSNIKSVAQRVAELQKDDKPNEIEPKIKNFNKRRDSPFLEDNLAPKREAPKPPIDVSPSRALSTKKHVSVLHRGRSKLTRKKEIESLRLKGLSPVSMTNKSTTPETVISSYIPGSTNILVPQPYKGADVNTNKTRDEGPSVLTNSIYLKNKPRRSSSTLASVMSNSKSRKHINDEFSQAVSRSSTFKQKISRSSSIKSSSSSLYHGTPPLLKRGSTRRIISLSSAADVFDENNITFADAPELTDSDGSDDIIWNKADTTDSKKIDASDSSDDIIWTTPKGKEHSKVETKNNNEDLDSSSSDDIIWLSKSGTNTPVGKQNNIEMSNYKSNYNTMKDQDEEEDGDDEDDIILGQPNINDEDHILGRPDEDDSRKLLRRMTLRPSPEMVYQNLEKFFPQANLDEPVLEGHTPPASPRSTRSLDASKVSSPLKENISCISHTMITSPKPESVQNKSKLDTPPNKPLNRRLKRTKTIRTIAHEANEKRRKSVKLKRQNTKMWGTKVVEITKKTNVSINKSKNDRGEYKEFAWVKGELIGKGSFGSVYLSLNVTTGEMMAVKQVEVPEFGSQNEAIVSTVEALRSEVTLLKDLDHINIVQYLGFEKKNNIYSLFLEYVAGGSIGSLIRMYGRFDESLIRHSTTQILAGLSYLHSKGILHRDMKADNILLDGEGICKISDFGISRKSKDIYSNSEMTMRGTVFWMAPEMVDTKQGYSAKVDIWSLGCIILEMFAGKRPWSNLEVVAAMFKIGQSKSAPPIPEDTLPLISQDGRDFLDDCFKIDPEKRPTAEQMLDHLFSQVDPNFDFSSTDLVKYIRCNDKMNSTKLRVHSGDYTNVNH</sequence>
<feature type="region of interest" description="Disordered" evidence="7">
    <location>
        <begin position="1"/>
        <end position="50"/>
    </location>
</feature>
<feature type="binding site" evidence="6">
    <location>
        <position position="1367"/>
    </location>
    <ligand>
        <name>ATP</name>
        <dbReference type="ChEBI" id="CHEBI:30616"/>
    </ligand>
</feature>
<dbReference type="PROSITE" id="PS50011">
    <property type="entry name" value="PROTEIN_KINASE_DOM"/>
    <property type="match status" value="1"/>
</dbReference>
<keyword evidence="10" id="KW-1185">Reference proteome</keyword>
<evidence type="ECO:0000259" key="8">
    <source>
        <dbReference type="PROSITE" id="PS50011"/>
    </source>
</evidence>
<evidence type="ECO:0000256" key="7">
    <source>
        <dbReference type="SAM" id="MobiDB-lite"/>
    </source>
</evidence>